<dbReference type="GO" id="GO:0031419">
    <property type="term" value="F:cobalamin binding"/>
    <property type="evidence" value="ECO:0007669"/>
    <property type="project" value="InterPro"/>
</dbReference>
<dbReference type="PROSITE" id="PS51332">
    <property type="entry name" value="B12_BINDING"/>
    <property type="match status" value="1"/>
</dbReference>
<dbReference type="Pfam" id="PF02310">
    <property type="entry name" value="B12-binding"/>
    <property type="match status" value="1"/>
</dbReference>
<dbReference type="SUPFAM" id="SSF102114">
    <property type="entry name" value="Radical SAM enzymes"/>
    <property type="match status" value="1"/>
</dbReference>
<evidence type="ECO:0000259" key="8">
    <source>
        <dbReference type="PROSITE" id="PS51332"/>
    </source>
</evidence>
<evidence type="ECO:0000256" key="7">
    <source>
        <dbReference type="ARBA" id="ARBA00023014"/>
    </source>
</evidence>
<dbReference type="InterPro" id="IPR058240">
    <property type="entry name" value="rSAM_sf"/>
</dbReference>
<dbReference type="GO" id="GO:0003824">
    <property type="term" value="F:catalytic activity"/>
    <property type="evidence" value="ECO:0007669"/>
    <property type="project" value="InterPro"/>
</dbReference>
<evidence type="ECO:0000256" key="3">
    <source>
        <dbReference type="ARBA" id="ARBA00022679"/>
    </source>
</evidence>
<keyword evidence="2" id="KW-0489">Methyltransferase</keyword>
<evidence type="ECO:0000256" key="5">
    <source>
        <dbReference type="ARBA" id="ARBA00022723"/>
    </source>
</evidence>
<name>A0A6P2CZ27_9BACT</name>
<dbReference type="InterPro" id="IPR007197">
    <property type="entry name" value="rSAM"/>
</dbReference>
<keyword evidence="6" id="KW-0408">Iron</keyword>
<dbReference type="InterPro" id="IPR006638">
    <property type="entry name" value="Elp3/MiaA/NifB-like_rSAM"/>
</dbReference>
<dbReference type="KEGG" id="gms:SOIL9_33260"/>
<dbReference type="PANTHER" id="PTHR43409:SF7">
    <property type="entry name" value="BLL1977 PROTEIN"/>
    <property type="match status" value="1"/>
</dbReference>
<dbReference type="SFLD" id="SFLDG01082">
    <property type="entry name" value="B12-binding_domain_containing"/>
    <property type="match status" value="1"/>
</dbReference>
<evidence type="ECO:0000256" key="2">
    <source>
        <dbReference type="ARBA" id="ARBA00022603"/>
    </source>
</evidence>
<dbReference type="InterPro" id="IPR034466">
    <property type="entry name" value="Methyltransferase_Class_B"/>
</dbReference>
<dbReference type="InterPro" id="IPR023404">
    <property type="entry name" value="rSAM_horseshoe"/>
</dbReference>
<dbReference type="InterPro" id="IPR006158">
    <property type="entry name" value="Cobalamin-bd"/>
</dbReference>
<dbReference type="Gene3D" id="3.80.30.20">
    <property type="entry name" value="tm_1862 like domain"/>
    <property type="match status" value="1"/>
</dbReference>
<dbReference type="SFLD" id="SFLDS00029">
    <property type="entry name" value="Radical_SAM"/>
    <property type="match status" value="1"/>
</dbReference>
<evidence type="ECO:0000313" key="10">
    <source>
        <dbReference type="EMBL" id="VTR94388.1"/>
    </source>
</evidence>
<protein>
    <submittedName>
        <fullName evidence="10">Uncharacterized protein</fullName>
    </submittedName>
</protein>
<evidence type="ECO:0000256" key="6">
    <source>
        <dbReference type="ARBA" id="ARBA00023004"/>
    </source>
</evidence>
<keyword evidence="5" id="KW-0479">Metal-binding</keyword>
<dbReference type="Pfam" id="PF04055">
    <property type="entry name" value="Radical_SAM"/>
    <property type="match status" value="1"/>
</dbReference>
<dbReference type="EMBL" id="LR593886">
    <property type="protein sequence ID" value="VTR94388.1"/>
    <property type="molecule type" value="Genomic_DNA"/>
</dbReference>
<reference evidence="10 11" key="1">
    <citation type="submission" date="2019-05" db="EMBL/GenBank/DDBJ databases">
        <authorList>
            <consortium name="Science for Life Laboratories"/>
        </authorList>
    </citation>
    <scope>NUCLEOTIDE SEQUENCE [LARGE SCALE GENOMIC DNA]</scope>
    <source>
        <strain evidence="10">Soil9</strain>
    </source>
</reference>
<evidence type="ECO:0000259" key="9">
    <source>
        <dbReference type="PROSITE" id="PS51918"/>
    </source>
</evidence>
<dbReference type="AlphaFoldDB" id="A0A6P2CZ27"/>
<dbReference type="GO" id="GO:0051539">
    <property type="term" value="F:4 iron, 4 sulfur cluster binding"/>
    <property type="evidence" value="ECO:0007669"/>
    <property type="project" value="UniProtKB-KW"/>
</dbReference>
<dbReference type="InterPro" id="IPR051198">
    <property type="entry name" value="BchE-like"/>
</dbReference>
<feature type="domain" description="Radical SAM core" evidence="9">
    <location>
        <begin position="212"/>
        <end position="453"/>
    </location>
</feature>
<dbReference type="GO" id="GO:0046872">
    <property type="term" value="F:metal ion binding"/>
    <property type="evidence" value="ECO:0007669"/>
    <property type="project" value="UniProtKB-KW"/>
</dbReference>
<dbReference type="PROSITE" id="PS51918">
    <property type="entry name" value="RADICAL_SAM"/>
    <property type="match status" value="1"/>
</dbReference>
<dbReference type="RefSeq" id="WP_162668929.1">
    <property type="nucleotide sequence ID" value="NZ_LR593886.1"/>
</dbReference>
<dbReference type="PANTHER" id="PTHR43409">
    <property type="entry name" value="ANAEROBIC MAGNESIUM-PROTOPORPHYRIN IX MONOMETHYL ESTER CYCLASE-RELATED"/>
    <property type="match status" value="1"/>
</dbReference>
<keyword evidence="3" id="KW-0808">Transferase</keyword>
<feature type="domain" description="B12-binding" evidence="8">
    <location>
        <begin position="15"/>
        <end position="158"/>
    </location>
</feature>
<comment type="cofactor">
    <cofactor evidence="1">
        <name>[4Fe-4S] cluster</name>
        <dbReference type="ChEBI" id="CHEBI:49883"/>
    </cofactor>
</comment>
<dbReference type="SMART" id="SM00729">
    <property type="entry name" value="Elp3"/>
    <property type="match status" value="1"/>
</dbReference>
<evidence type="ECO:0000256" key="1">
    <source>
        <dbReference type="ARBA" id="ARBA00001966"/>
    </source>
</evidence>
<keyword evidence="4" id="KW-0949">S-adenosyl-L-methionine</keyword>
<dbReference type="Proteomes" id="UP000464178">
    <property type="component" value="Chromosome"/>
</dbReference>
<proteinExistence type="predicted"/>
<dbReference type="SFLD" id="SFLDG01123">
    <property type="entry name" value="methyltransferase_(Class_B)"/>
    <property type="match status" value="1"/>
</dbReference>
<dbReference type="Gene3D" id="3.40.50.280">
    <property type="entry name" value="Cobalamin-binding domain"/>
    <property type="match status" value="1"/>
</dbReference>
<organism evidence="10 11">
    <name type="scientific">Gemmata massiliana</name>
    <dbReference type="NCBI Taxonomy" id="1210884"/>
    <lineage>
        <taxon>Bacteria</taxon>
        <taxon>Pseudomonadati</taxon>
        <taxon>Planctomycetota</taxon>
        <taxon>Planctomycetia</taxon>
        <taxon>Gemmatales</taxon>
        <taxon>Gemmataceae</taxon>
        <taxon>Gemmata</taxon>
    </lineage>
</organism>
<gene>
    <name evidence="10" type="ORF">SOIL9_33260</name>
</gene>
<sequence length="531" mass="58475">MTANRLDIVLINPSSRTQVYQSLGTDLAAVENPVWAGLMATFCRQRGLSVEIIDAEAECLSASEVADRVAYLKPVLAAVVAYGHQPSASTQIMTAVGRACSAVKVTAPDQPVLLLGGHVAALPERTLREEEADFVAAGEGLHTLVSLVDALKSPAPDLSAVPGLWYRDNGRPRSGPQATLLTRLDAEMPGVAWDLLPMSRYRAHNWHCLGGHERQPYAAIYTTLGCPYQCSFCCIQAPFKNGEVGEPGEKQPPNSYRFWSVDHVLAQIDTLVEKYGVRNIKIADEMFVLNKRHVVGICDGIIARGYDLNIWAYTRVDTIKDGMLDKLKAAGFNWLAVGIEAGADRVRTDVDKAFSQEQVYGIVRQIQSAGISVIGNYIFGLPEDDHATMRATLDLALDLKCEFANFYSAMAYPGSPLYALALRRGVPLPQRWTGYSQHSRDCLPLPTRYLPAREVLKFRDAAFLKHYTDPGYLQLIENRFGTKSVEDIRRMTAHRLERDLLTGALDVPPTLLPADNAVSAPAPEVLQLTRR</sequence>
<keyword evidence="11" id="KW-1185">Reference proteome</keyword>
<keyword evidence="7" id="KW-0411">Iron-sulfur</keyword>
<evidence type="ECO:0000313" key="11">
    <source>
        <dbReference type="Proteomes" id="UP000464178"/>
    </source>
</evidence>
<accession>A0A6P2CZ27</accession>
<evidence type="ECO:0000256" key="4">
    <source>
        <dbReference type="ARBA" id="ARBA00022691"/>
    </source>
</evidence>